<name>A0ABV8B2I4_9BACI</name>
<dbReference type="Proteomes" id="UP001595752">
    <property type="component" value="Unassembled WGS sequence"/>
</dbReference>
<comment type="caution">
    <text evidence="1">The sequence shown here is derived from an EMBL/GenBank/DDBJ whole genome shotgun (WGS) entry which is preliminary data.</text>
</comment>
<sequence length="96" mass="11519">MKEEVPMNRYHLLEEQVRYYMQCLLVKTPEQVVQYFEKQVKKYRAILEKKDIYPESVVAFVQHLITEYSLNITRVKEYMNYRLSGRYSGTIKASSG</sequence>
<proteinExistence type="predicted"/>
<dbReference type="EMBL" id="JBHRZT010000052">
    <property type="protein sequence ID" value="MFC3884493.1"/>
    <property type="molecule type" value="Genomic_DNA"/>
</dbReference>
<dbReference type="RefSeq" id="WP_377915983.1">
    <property type="nucleotide sequence ID" value="NZ_JBHRZT010000052.1"/>
</dbReference>
<organism evidence="1 2">
    <name type="scientific">Bacillus songklensis</name>
    <dbReference type="NCBI Taxonomy" id="1069116"/>
    <lineage>
        <taxon>Bacteria</taxon>
        <taxon>Bacillati</taxon>
        <taxon>Bacillota</taxon>
        <taxon>Bacilli</taxon>
        <taxon>Bacillales</taxon>
        <taxon>Bacillaceae</taxon>
        <taxon>Bacillus</taxon>
    </lineage>
</organism>
<evidence type="ECO:0000313" key="2">
    <source>
        <dbReference type="Proteomes" id="UP001595752"/>
    </source>
</evidence>
<reference evidence="2" key="1">
    <citation type="journal article" date="2019" name="Int. J. Syst. Evol. Microbiol.">
        <title>The Global Catalogue of Microorganisms (GCM) 10K type strain sequencing project: providing services to taxonomists for standard genome sequencing and annotation.</title>
        <authorList>
            <consortium name="The Broad Institute Genomics Platform"/>
            <consortium name="The Broad Institute Genome Sequencing Center for Infectious Disease"/>
            <person name="Wu L."/>
            <person name="Ma J."/>
        </authorList>
    </citation>
    <scope>NUCLEOTIDE SEQUENCE [LARGE SCALE GENOMIC DNA]</scope>
    <source>
        <strain evidence="2">CCUG 61889</strain>
    </source>
</reference>
<accession>A0ABV8B2I4</accession>
<gene>
    <name evidence="1" type="ORF">ACFOU2_13655</name>
</gene>
<evidence type="ECO:0000313" key="1">
    <source>
        <dbReference type="EMBL" id="MFC3884493.1"/>
    </source>
</evidence>
<protein>
    <submittedName>
        <fullName evidence="1">Uncharacterized protein</fullName>
    </submittedName>
</protein>
<keyword evidence="2" id="KW-1185">Reference proteome</keyword>